<evidence type="ECO:0000313" key="2">
    <source>
        <dbReference type="Proteomes" id="UP000184287"/>
    </source>
</evidence>
<name>A0A1M5BKZ4_9SPHI</name>
<reference evidence="2" key="1">
    <citation type="submission" date="2016-11" db="EMBL/GenBank/DDBJ databases">
        <authorList>
            <person name="Varghese N."/>
            <person name="Submissions S."/>
        </authorList>
    </citation>
    <scope>NUCLEOTIDE SEQUENCE [LARGE SCALE GENOMIC DNA]</scope>
    <source>
        <strain evidence="2">DSM 16990</strain>
    </source>
</reference>
<dbReference type="RefSeq" id="WP_073231528.1">
    <property type="nucleotide sequence ID" value="NZ_FQUQ01000002.1"/>
</dbReference>
<dbReference type="STRING" id="288992.SAMN04488522_1021245"/>
<dbReference type="AlphaFoldDB" id="A0A1M5BKZ4"/>
<dbReference type="Pfam" id="PF07606">
    <property type="entry name" value="DUF1569"/>
    <property type="match status" value="1"/>
</dbReference>
<dbReference type="Proteomes" id="UP000184287">
    <property type="component" value="Unassembled WGS sequence"/>
</dbReference>
<protein>
    <recommendedName>
        <fullName evidence="3">DinB superfamily protein</fullName>
    </recommendedName>
</protein>
<dbReference type="EMBL" id="FQUQ01000002">
    <property type="protein sequence ID" value="SHF43201.1"/>
    <property type="molecule type" value="Genomic_DNA"/>
</dbReference>
<dbReference type="InterPro" id="IPR011463">
    <property type="entry name" value="DUF1569"/>
</dbReference>
<keyword evidence="2" id="KW-1185">Reference proteome</keyword>
<organism evidence="1 2">
    <name type="scientific">Pedobacter caeni</name>
    <dbReference type="NCBI Taxonomy" id="288992"/>
    <lineage>
        <taxon>Bacteria</taxon>
        <taxon>Pseudomonadati</taxon>
        <taxon>Bacteroidota</taxon>
        <taxon>Sphingobacteriia</taxon>
        <taxon>Sphingobacteriales</taxon>
        <taxon>Sphingobacteriaceae</taxon>
        <taxon>Pedobacter</taxon>
    </lineage>
</organism>
<accession>A0A1M5BKZ4</accession>
<gene>
    <name evidence="1" type="ORF">SAMN04488522_1021245</name>
</gene>
<evidence type="ECO:0008006" key="3">
    <source>
        <dbReference type="Google" id="ProtNLM"/>
    </source>
</evidence>
<sequence length="148" mass="17227">MKSIFDHTTRASLIGRINTLNENSIAQWGKMNIYQMLKHCTVYEEMMLGKNRYNRAFLGRLFGKMALKEFTQNESPIKKNVPTLSELKVKVNHGDVATEREKWIALLEEYPNAPCTDIVHSFFGKLTRDQVGILVYKHTDHHLRQFNS</sequence>
<dbReference type="OrthoDB" id="2599194at2"/>
<evidence type="ECO:0000313" key="1">
    <source>
        <dbReference type="EMBL" id="SHF43201.1"/>
    </source>
</evidence>
<dbReference type="InterPro" id="IPR034660">
    <property type="entry name" value="DinB/YfiT-like"/>
</dbReference>
<dbReference type="Gene3D" id="1.20.120.450">
    <property type="entry name" value="dinb family like domain"/>
    <property type="match status" value="1"/>
</dbReference>
<proteinExistence type="predicted"/>